<organism evidence="2 3">
    <name type="scientific">Candidatus Aphodocola excrementigallinarum</name>
    <dbReference type="NCBI Taxonomy" id="2840670"/>
    <lineage>
        <taxon>Bacteria</taxon>
        <taxon>Bacillati</taxon>
        <taxon>Bacillota</taxon>
        <taxon>Bacilli</taxon>
        <taxon>Candidatus Aphodocola</taxon>
    </lineage>
</organism>
<protein>
    <recommendedName>
        <fullName evidence="4">DUF5105 domain-containing protein</fullName>
    </recommendedName>
</protein>
<reference evidence="2" key="1">
    <citation type="submission" date="2020-10" db="EMBL/GenBank/DDBJ databases">
        <authorList>
            <person name="Gilroy R."/>
        </authorList>
    </citation>
    <scope>NUCLEOTIDE SEQUENCE</scope>
    <source>
        <strain evidence="2">CHK193-30670</strain>
    </source>
</reference>
<sequence length="182" mass="21242">MKNIFKKILIVICAALLFTGCSCSINDNKPEEAIETFFEKYRAKDDNIIEQLKETIENEDLTDNQKEEYQELMEKQYDQFAYVIKDVKENENNATATVEVTVLNYRSAIDEAEKELEENPEAFNDDEGNFSEEKYMDYRIEKMQEVTDTTTHTIELSLTKENGMWDVDQLSSDDISKLHGLY</sequence>
<evidence type="ECO:0000256" key="1">
    <source>
        <dbReference type="SAM" id="SignalP"/>
    </source>
</evidence>
<name>A0A9D1IMQ4_9FIRM</name>
<dbReference type="EMBL" id="DVMT01000042">
    <property type="protein sequence ID" value="HIU40490.1"/>
    <property type="molecule type" value="Genomic_DNA"/>
</dbReference>
<dbReference type="PROSITE" id="PS51257">
    <property type="entry name" value="PROKAR_LIPOPROTEIN"/>
    <property type="match status" value="1"/>
</dbReference>
<dbReference type="Proteomes" id="UP000824074">
    <property type="component" value="Unassembled WGS sequence"/>
</dbReference>
<feature type="chain" id="PRO_5039424277" description="DUF5105 domain-containing protein" evidence="1">
    <location>
        <begin position="25"/>
        <end position="182"/>
    </location>
</feature>
<proteinExistence type="predicted"/>
<comment type="caution">
    <text evidence="2">The sequence shown here is derived from an EMBL/GenBank/DDBJ whole genome shotgun (WGS) entry which is preliminary data.</text>
</comment>
<reference evidence="2" key="2">
    <citation type="journal article" date="2021" name="PeerJ">
        <title>Extensive microbial diversity within the chicken gut microbiome revealed by metagenomics and culture.</title>
        <authorList>
            <person name="Gilroy R."/>
            <person name="Ravi A."/>
            <person name="Getino M."/>
            <person name="Pursley I."/>
            <person name="Horton D.L."/>
            <person name="Alikhan N.F."/>
            <person name="Baker D."/>
            <person name="Gharbi K."/>
            <person name="Hall N."/>
            <person name="Watson M."/>
            <person name="Adriaenssens E.M."/>
            <person name="Foster-Nyarko E."/>
            <person name="Jarju S."/>
            <person name="Secka A."/>
            <person name="Antonio M."/>
            <person name="Oren A."/>
            <person name="Chaudhuri R.R."/>
            <person name="La Ragione R."/>
            <person name="Hildebrand F."/>
            <person name="Pallen M.J."/>
        </authorList>
    </citation>
    <scope>NUCLEOTIDE SEQUENCE</scope>
    <source>
        <strain evidence="2">CHK193-30670</strain>
    </source>
</reference>
<accession>A0A9D1IMQ4</accession>
<evidence type="ECO:0000313" key="2">
    <source>
        <dbReference type="EMBL" id="HIU40490.1"/>
    </source>
</evidence>
<dbReference type="AlphaFoldDB" id="A0A9D1IMQ4"/>
<evidence type="ECO:0000313" key="3">
    <source>
        <dbReference type="Proteomes" id="UP000824074"/>
    </source>
</evidence>
<keyword evidence="1" id="KW-0732">Signal</keyword>
<evidence type="ECO:0008006" key="4">
    <source>
        <dbReference type="Google" id="ProtNLM"/>
    </source>
</evidence>
<gene>
    <name evidence="2" type="ORF">IAB68_04240</name>
</gene>
<feature type="signal peptide" evidence="1">
    <location>
        <begin position="1"/>
        <end position="24"/>
    </location>
</feature>